<comment type="caution">
    <text evidence="1">The sequence shown here is derived from an EMBL/GenBank/DDBJ whole genome shotgun (WGS) entry which is preliminary data.</text>
</comment>
<organism evidence="1 2">
    <name type="scientific">[Clostridium] methylpentosum DSM 5476</name>
    <dbReference type="NCBI Taxonomy" id="537013"/>
    <lineage>
        <taxon>Bacteria</taxon>
        <taxon>Bacillati</taxon>
        <taxon>Bacillota</taxon>
        <taxon>Clostridia</taxon>
        <taxon>Eubacteriales</taxon>
        <taxon>Oscillospiraceae</taxon>
        <taxon>Oscillospiraceae incertae sedis</taxon>
    </lineage>
</organism>
<name>C0E9G3_9FIRM</name>
<evidence type="ECO:0000313" key="2">
    <source>
        <dbReference type="Proteomes" id="UP000003340"/>
    </source>
</evidence>
<protein>
    <submittedName>
        <fullName evidence="1">Uncharacterized protein</fullName>
    </submittedName>
</protein>
<gene>
    <name evidence="1" type="ORF">CLOSTMETH_00462</name>
</gene>
<accession>C0E9G3</accession>
<dbReference type="Proteomes" id="UP000003340">
    <property type="component" value="Unassembled WGS sequence"/>
</dbReference>
<sequence length="40" mass="4657">MKVIINFIIRLPPRKVNGARRFYDADSPRPGWTGGCLHRF</sequence>
<dbReference type="AlphaFoldDB" id="C0E9G3"/>
<dbReference type="HOGENOM" id="CLU_3287455_0_0_9"/>
<reference evidence="1 2" key="1">
    <citation type="submission" date="2009-01" db="EMBL/GenBank/DDBJ databases">
        <authorList>
            <person name="Fulton L."/>
            <person name="Clifton S."/>
            <person name="Fulton B."/>
            <person name="Xu J."/>
            <person name="Minx P."/>
            <person name="Pepin K.H."/>
            <person name="Johnson M."/>
            <person name="Bhonagiri V."/>
            <person name="Nash W.E."/>
            <person name="Mardis E.R."/>
            <person name="Wilson R.K."/>
        </authorList>
    </citation>
    <scope>NUCLEOTIDE SEQUENCE [LARGE SCALE GENOMIC DNA]</scope>
    <source>
        <strain evidence="1 2">DSM 5476</strain>
    </source>
</reference>
<proteinExistence type="predicted"/>
<keyword evidence="2" id="KW-1185">Reference proteome</keyword>
<reference evidence="1 2" key="2">
    <citation type="submission" date="2009-02" db="EMBL/GenBank/DDBJ databases">
        <title>Draft genome sequence of Clostridium methylpentosum (DSM 5476).</title>
        <authorList>
            <person name="Sudarsanam P."/>
            <person name="Ley R."/>
            <person name="Guruge J."/>
            <person name="Turnbaugh P.J."/>
            <person name="Mahowald M."/>
            <person name="Liep D."/>
            <person name="Gordon J."/>
        </authorList>
    </citation>
    <scope>NUCLEOTIDE SEQUENCE [LARGE SCALE GENOMIC DNA]</scope>
    <source>
        <strain evidence="1 2">DSM 5476</strain>
    </source>
</reference>
<dbReference type="EMBL" id="ACEC01000020">
    <property type="protein sequence ID" value="EEG31873.1"/>
    <property type="molecule type" value="Genomic_DNA"/>
</dbReference>
<evidence type="ECO:0000313" key="1">
    <source>
        <dbReference type="EMBL" id="EEG31873.1"/>
    </source>
</evidence>